<dbReference type="GO" id="GO:0046872">
    <property type="term" value="F:metal ion binding"/>
    <property type="evidence" value="ECO:0007669"/>
    <property type="project" value="UniProtKB-KW"/>
</dbReference>
<dbReference type="PANTHER" id="PTHR46244">
    <property type="entry name" value="PHOSPHOENOLPYRUVATE-PROTEIN PHOSPHOTRANSFERASE"/>
    <property type="match status" value="1"/>
</dbReference>
<dbReference type="InterPro" id="IPR050499">
    <property type="entry name" value="PEP-utilizing_PTS_enzyme"/>
</dbReference>
<dbReference type="AlphaFoldDB" id="A0A1T3NXW9"/>
<dbReference type="InterPro" id="IPR015813">
    <property type="entry name" value="Pyrv/PenolPyrv_kinase-like_dom"/>
</dbReference>
<proteinExistence type="inferred from homology"/>
<feature type="domain" description="PEP-utilising enzyme mobile" evidence="9">
    <location>
        <begin position="151"/>
        <end position="219"/>
    </location>
</feature>
<dbReference type="EMBL" id="MWQN01000001">
    <property type="protein sequence ID" value="OPC81678.1"/>
    <property type="molecule type" value="Genomic_DNA"/>
</dbReference>
<keyword evidence="6" id="KW-0418">Kinase</keyword>
<dbReference type="Gene3D" id="3.50.30.10">
    <property type="entry name" value="Phosphohistidine domain"/>
    <property type="match status" value="1"/>
</dbReference>
<accession>A0A1T3NXW9</accession>
<gene>
    <name evidence="12" type="ORF">B4N89_12625</name>
</gene>
<keyword evidence="4" id="KW-0808">Transferase</keyword>
<evidence type="ECO:0000313" key="13">
    <source>
        <dbReference type="Proteomes" id="UP000190037"/>
    </source>
</evidence>
<dbReference type="InterPro" id="IPR008731">
    <property type="entry name" value="PTS_EIN"/>
</dbReference>
<dbReference type="RefSeq" id="WP_078975957.1">
    <property type="nucleotide sequence ID" value="NZ_MWQN01000001.1"/>
</dbReference>
<evidence type="ECO:0000256" key="7">
    <source>
        <dbReference type="ARBA" id="ARBA00022842"/>
    </source>
</evidence>
<evidence type="ECO:0000256" key="5">
    <source>
        <dbReference type="ARBA" id="ARBA00022723"/>
    </source>
</evidence>
<evidence type="ECO:0000256" key="1">
    <source>
        <dbReference type="ARBA" id="ARBA00001946"/>
    </source>
</evidence>
<dbReference type="Gene3D" id="3.20.20.60">
    <property type="entry name" value="Phosphoenolpyruvate-binding domains"/>
    <property type="match status" value="1"/>
</dbReference>
<feature type="domain" description="PEP-utilising enzyme C-terminal" evidence="10">
    <location>
        <begin position="245"/>
        <end position="507"/>
    </location>
</feature>
<dbReference type="InterPro" id="IPR036618">
    <property type="entry name" value="PtsI_HPr-bd_sf"/>
</dbReference>
<keyword evidence="5" id="KW-0479">Metal-binding</keyword>
<evidence type="ECO:0000259" key="9">
    <source>
        <dbReference type="Pfam" id="PF00391"/>
    </source>
</evidence>
<dbReference type="SUPFAM" id="SSF52009">
    <property type="entry name" value="Phosphohistidine domain"/>
    <property type="match status" value="1"/>
</dbReference>
<keyword evidence="13" id="KW-1185">Reference proteome</keyword>
<dbReference type="InterPro" id="IPR000121">
    <property type="entry name" value="PEP_util_C"/>
</dbReference>
<comment type="cofactor">
    <cofactor evidence="1">
        <name>Mg(2+)</name>
        <dbReference type="ChEBI" id="CHEBI:18420"/>
    </cofactor>
</comment>
<evidence type="ECO:0000259" key="10">
    <source>
        <dbReference type="Pfam" id="PF02896"/>
    </source>
</evidence>
<dbReference type="Pfam" id="PF02896">
    <property type="entry name" value="PEP-utilizers_C"/>
    <property type="match status" value="1"/>
</dbReference>
<dbReference type="SUPFAM" id="SSF51621">
    <property type="entry name" value="Phosphoenolpyruvate/pyruvate domain"/>
    <property type="match status" value="1"/>
</dbReference>
<organism evidence="12 13">
    <name type="scientific">Embleya scabrispora</name>
    <dbReference type="NCBI Taxonomy" id="159449"/>
    <lineage>
        <taxon>Bacteria</taxon>
        <taxon>Bacillati</taxon>
        <taxon>Actinomycetota</taxon>
        <taxon>Actinomycetes</taxon>
        <taxon>Kitasatosporales</taxon>
        <taxon>Streptomycetaceae</taxon>
        <taxon>Embleya</taxon>
    </lineage>
</organism>
<dbReference type="SUPFAM" id="SSF47831">
    <property type="entry name" value="Enzyme I of the PEP:sugar phosphotransferase system HPr-binding (sub)domain"/>
    <property type="match status" value="1"/>
</dbReference>
<evidence type="ECO:0000256" key="6">
    <source>
        <dbReference type="ARBA" id="ARBA00022777"/>
    </source>
</evidence>
<reference evidence="12 13" key="1">
    <citation type="submission" date="2017-03" db="EMBL/GenBank/DDBJ databases">
        <title>Draft genome sequence of Streptomyces scabrisporus NF3, endophyte isolated from Amphipterygium adstringens.</title>
        <authorList>
            <person name="Vazquez M."/>
            <person name="Ceapa C.D."/>
            <person name="Rodriguez Luna D."/>
            <person name="Sanchez Esquivel S."/>
        </authorList>
    </citation>
    <scope>NUCLEOTIDE SEQUENCE [LARGE SCALE GENOMIC DNA]</scope>
    <source>
        <strain evidence="12 13">NF3</strain>
    </source>
</reference>
<dbReference type="GO" id="GO:0009401">
    <property type="term" value="P:phosphoenolpyruvate-dependent sugar phosphotransferase system"/>
    <property type="evidence" value="ECO:0007669"/>
    <property type="project" value="InterPro"/>
</dbReference>
<dbReference type="OrthoDB" id="9765468at2"/>
<comment type="caution">
    <text evidence="12">The sequence shown here is derived from an EMBL/GenBank/DDBJ whole genome shotgun (WGS) entry which is preliminary data.</text>
</comment>
<dbReference type="InterPro" id="IPR036637">
    <property type="entry name" value="Phosphohistidine_dom_sf"/>
</dbReference>
<dbReference type="PANTHER" id="PTHR46244:SF3">
    <property type="entry name" value="PHOSPHOENOLPYRUVATE-PROTEIN PHOSPHOTRANSFERASE"/>
    <property type="match status" value="1"/>
</dbReference>
<comment type="similarity">
    <text evidence="2">Belongs to the PEP-utilizing enzyme family.</text>
</comment>
<name>A0A1T3NXW9_9ACTN</name>
<dbReference type="GO" id="GO:0016301">
    <property type="term" value="F:kinase activity"/>
    <property type="evidence" value="ECO:0007669"/>
    <property type="project" value="UniProtKB-KW"/>
</dbReference>
<dbReference type="STRING" id="159449.B4N89_12625"/>
<dbReference type="Gene3D" id="1.10.274.10">
    <property type="entry name" value="PtsI, HPr-binding domain"/>
    <property type="match status" value="1"/>
</dbReference>
<keyword evidence="7" id="KW-0460">Magnesium</keyword>
<dbReference type="InterPro" id="IPR040442">
    <property type="entry name" value="Pyrv_kinase-like_dom_sf"/>
</dbReference>
<protein>
    <recommendedName>
        <fullName evidence="3">Phosphoenolpyruvate-protein phosphotransferase</fullName>
    </recommendedName>
    <alternativeName>
        <fullName evidence="8">Phosphotransferase system, enzyme I</fullName>
    </alternativeName>
</protein>
<evidence type="ECO:0000256" key="8">
    <source>
        <dbReference type="ARBA" id="ARBA00033235"/>
    </source>
</evidence>
<evidence type="ECO:0000256" key="3">
    <source>
        <dbReference type="ARBA" id="ARBA00016544"/>
    </source>
</evidence>
<feature type="domain" description="Phosphotransferase system enzyme I N-terminal" evidence="11">
    <location>
        <begin position="6"/>
        <end position="121"/>
    </location>
</feature>
<dbReference type="PRINTS" id="PR01736">
    <property type="entry name" value="PHPHTRNFRASE"/>
</dbReference>
<evidence type="ECO:0000259" key="11">
    <source>
        <dbReference type="Pfam" id="PF05524"/>
    </source>
</evidence>
<evidence type="ECO:0000313" key="12">
    <source>
        <dbReference type="EMBL" id="OPC81678.1"/>
    </source>
</evidence>
<sequence length="509" mass="52144">MSAVLRGTGAAPGSAVGRLVAARVGAPAARPDPAPPTEVPAALDIVARHMDDLAGALRTRGRAAEADIVEFAALIARDRELRDGVARHLAAGLAPIDALAEAVREFADVVAGFDDELLAERAVDVRDIGRQAEALLRGEDPTGGAPPGGAPAVLVGEELAAMDLLRGARPAAAVSERGGPTGHLAIVARSLGIPLVLGIPVAALAELAEDLILVDGEAGTVEANAGAGVRTIPAPRRVPGGGAGQAITRDGRRIRVRANVATVTDALAAGEAGSEGVGLLRTELPFLTEESGWPDEERHVAMLAPVLAAVPPGLVVVRTLDFTGDKRPPFLRDRRITLPGPDALTAQLRGVMRAASDTGVEVALLLPMVDHPRRIKHVRGLLADACASLGLVPPPLGAMVELPQVLDQVDDLAEHADFLSLGTNDLTSRLLGLSRDDPRLTPASAAHPTVLEAIAQTIRAGHAHGRAVSLCGDAAADPAVLPHLVRLGCDAVSVAPTALAGVRAAVRAY</sequence>
<dbReference type="Pfam" id="PF05524">
    <property type="entry name" value="PEP-utilisers_N"/>
    <property type="match status" value="1"/>
</dbReference>
<evidence type="ECO:0000256" key="2">
    <source>
        <dbReference type="ARBA" id="ARBA00007837"/>
    </source>
</evidence>
<dbReference type="Pfam" id="PF00391">
    <property type="entry name" value="PEP-utilizers"/>
    <property type="match status" value="1"/>
</dbReference>
<evidence type="ECO:0000256" key="4">
    <source>
        <dbReference type="ARBA" id="ARBA00022679"/>
    </source>
</evidence>
<dbReference type="InterPro" id="IPR008279">
    <property type="entry name" value="PEP-util_enz_mobile_dom"/>
</dbReference>
<dbReference type="Proteomes" id="UP000190037">
    <property type="component" value="Unassembled WGS sequence"/>
</dbReference>